<dbReference type="SUPFAM" id="SSF110111">
    <property type="entry name" value="Ctag/Cox11"/>
    <property type="match status" value="1"/>
</dbReference>
<dbReference type="RefSeq" id="WP_009539948.1">
    <property type="nucleotide sequence ID" value="NZ_ANHY01000006.1"/>
</dbReference>
<organism evidence="11 12">
    <name type="scientific">Caenispirillum salinarum AK4</name>
    <dbReference type="NCBI Taxonomy" id="1238182"/>
    <lineage>
        <taxon>Bacteria</taxon>
        <taxon>Pseudomonadati</taxon>
        <taxon>Pseudomonadota</taxon>
        <taxon>Alphaproteobacteria</taxon>
        <taxon>Rhodospirillales</taxon>
        <taxon>Novispirillaceae</taxon>
        <taxon>Caenispirillum</taxon>
    </lineage>
</organism>
<dbReference type="GO" id="GO:0005507">
    <property type="term" value="F:copper ion binding"/>
    <property type="evidence" value="ECO:0007669"/>
    <property type="project" value="InterPro"/>
</dbReference>
<dbReference type="GO" id="GO:0005886">
    <property type="term" value="C:plasma membrane"/>
    <property type="evidence" value="ECO:0007669"/>
    <property type="project" value="UniProtKB-SubCell"/>
</dbReference>
<keyword evidence="9 10" id="KW-0472">Membrane</keyword>
<evidence type="ECO:0000313" key="11">
    <source>
        <dbReference type="EMBL" id="EKV31467.1"/>
    </source>
</evidence>
<keyword evidence="6 10" id="KW-0735">Signal-anchor</keyword>
<comment type="caution">
    <text evidence="11">The sequence shown here is derived from an EMBL/GenBank/DDBJ whole genome shotgun (WGS) entry which is preliminary data.</text>
</comment>
<dbReference type="PANTHER" id="PTHR21320:SF3">
    <property type="entry name" value="CYTOCHROME C OXIDASE ASSEMBLY PROTEIN COX11, MITOCHONDRIAL-RELATED"/>
    <property type="match status" value="1"/>
</dbReference>
<evidence type="ECO:0000256" key="6">
    <source>
        <dbReference type="ARBA" id="ARBA00022968"/>
    </source>
</evidence>
<keyword evidence="5 10" id="KW-0812">Transmembrane</keyword>
<evidence type="ECO:0000256" key="3">
    <source>
        <dbReference type="ARBA" id="ARBA00009620"/>
    </source>
</evidence>
<keyword evidence="7 10" id="KW-1133">Transmembrane helix</keyword>
<evidence type="ECO:0000256" key="9">
    <source>
        <dbReference type="ARBA" id="ARBA00023136"/>
    </source>
</evidence>
<keyword evidence="12" id="KW-1185">Reference proteome</keyword>
<keyword evidence="8 10" id="KW-0186">Copper</keyword>
<comment type="subcellular location">
    <subcellularLocation>
        <location evidence="2 10">Cell inner membrane</location>
        <topology evidence="2 10">Single-pass type II membrane protein</topology>
        <orientation evidence="2 10">Periplasmic side</orientation>
    </subcellularLocation>
</comment>
<feature type="topological domain" description="Periplasmic" evidence="10">
    <location>
        <begin position="35"/>
        <end position="192"/>
    </location>
</feature>
<dbReference type="PATRIC" id="fig|1238182.3.peg.1503"/>
<dbReference type="InterPro" id="IPR007533">
    <property type="entry name" value="Cyt_c_oxidase_assmbl_CtaG"/>
</dbReference>
<dbReference type="Pfam" id="PF04442">
    <property type="entry name" value="CtaG_Cox11"/>
    <property type="match status" value="1"/>
</dbReference>
<evidence type="ECO:0000256" key="4">
    <source>
        <dbReference type="ARBA" id="ARBA00015384"/>
    </source>
</evidence>
<accession>K9H1M3</accession>
<dbReference type="AlphaFoldDB" id="K9H1M3"/>
<name>K9H1M3_9PROT</name>
<evidence type="ECO:0000313" key="12">
    <source>
        <dbReference type="Proteomes" id="UP000009881"/>
    </source>
</evidence>
<feature type="topological domain" description="Cytoplasmic" evidence="10">
    <location>
        <begin position="1"/>
        <end position="13"/>
    </location>
</feature>
<dbReference type="Proteomes" id="UP000009881">
    <property type="component" value="Unassembled WGS sequence"/>
</dbReference>
<dbReference type="NCBIfam" id="NF003465">
    <property type="entry name" value="PRK05089.1"/>
    <property type="match status" value="1"/>
</dbReference>
<evidence type="ECO:0000256" key="10">
    <source>
        <dbReference type="HAMAP-Rule" id="MF_00155"/>
    </source>
</evidence>
<evidence type="ECO:0000256" key="2">
    <source>
        <dbReference type="ARBA" id="ARBA00004382"/>
    </source>
</evidence>
<dbReference type="PANTHER" id="PTHR21320">
    <property type="entry name" value="CYTOCHROME C OXIDASE ASSEMBLY PROTEIN COX11-RELATED"/>
    <property type="match status" value="1"/>
</dbReference>
<dbReference type="HAMAP" id="MF_00155">
    <property type="entry name" value="CtaG"/>
    <property type="match status" value="1"/>
</dbReference>
<sequence length="192" mass="20790">MSQQTHPTTNKGNARLGLTLAGVAVGMVGLAFASVPLYEVFCQVTGYGGTPKVVAQNESDAMDAAAAGREITIRFDGSVNRDLPWRFHPLQTAVTVPLGQDTLVAYQARNTSDEPIVGTATFNVTPLKAAQYFSKIECFCFTEQRLEPGESVDMPVTFYVDPAILEDEHARDVSTITLSYTFFEKKKGDGAS</sequence>
<comment type="function">
    <text evidence="1 10">Exerts its effect at some terminal stage of cytochrome c oxidase synthesis, probably by being involved in the insertion of the copper B into subunit I.</text>
</comment>
<dbReference type="STRING" id="1238182.C882_3840"/>
<proteinExistence type="inferred from homology"/>
<evidence type="ECO:0000256" key="7">
    <source>
        <dbReference type="ARBA" id="ARBA00022989"/>
    </source>
</evidence>
<comment type="similarity">
    <text evidence="3 10">Belongs to the COX11/CtaG family.</text>
</comment>
<keyword evidence="10" id="KW-0997">Cell inner membrane</keyword>
<dbReference type="EMBL" id="ANHY01000006">
    <property type="protein sequence ID" value="EKV31467.1"/>
    <property type="molecule type" value="Genomic_DNA"/>
</dbReference>
<evidence type="ECO:0000256" key="8">
    <source>
        <dbReference type="ARBA" id="ARBA00023008"/>
    </source>
</evidence>
<evidence type="ECO:0000256" key="1">
    <source>
        <dbReference type="ARBA" id="ARBA00004007"/>
    </source>
</evidence>
<keyword evidence="10" id="KW-1003">Cell membrane</keyword>
<evidence type="ECO:0000256" key="5">
    <source>
        <dbReference type="ARBA" id="ARBA00022692"/>
    </source>
</evidence>
<dbReference type="OrthoDB" id="9804841at2"/>
<protein>
    <recommendedName>
        <fullName evidence="4 10">Cytochrome c oxidase assembly protein CtaG</fullName>
    </recommendedName>
</protein>
<dbReference type="InterPro" id="IPR023471">
    <property type="entry name" value="CtaG/Cox11_dom_sf"/>
</dbReference>
<gene>
    <name evidence="10" type="primary">ctaG</name>
    <name evidence="11" type="ORF">C882_3840</name>
</gene>
<dbReference type="FunFam" id="2.60.370.10:FF:000001">
    <property type="entry name" value="COX11 cytochrome c oxidase assembly homolog"/>
    <property type="match status" value="1"/>
</dbReference>
<dbReference type="GO" id="GO:0008535">
    <property type="term" value="P:respiratory chain complex IV assembly"/>
    <property type="evidence" value="ECO:0007669"/>
    <property type="project" value="UniProtKB-UniRule"/>
</dbReference>
<reference evidence="11 12" key="1">
    <citation type="journal article" date="2013" name="Genome Announc.">
        <title>Draft Genome Sequence of an Alphaproteobacterium, Caenispirillum salinarum AK4(T), Isolated from a Solar Saltern.</title>
        <authorList>
            <person name="Khatri I."/>
            <person name="Singh A."/>
            <person name="Korpole S."/>
            <person name="Pinnaka A.K."/>
            <person name="Subramanian S."/>
        </authorList>
    </citation>
    <scope>NUCLEOTIDE SEQUENCE [LARGE SCALE GENOMIC DNA]</scope>
    <source>
        <strain evidence="11 12">AK4</strain>
    </source>
</reference>
<dbReference type="Gene3D" id="2.60.370.10">
    <property type="entry name" value="Ctag/Cox11"/>
    <property type="match status" value="1"/>
</dbReference>
<dbReference type="eggNOG" id="COG3175">
    <property type="taxonomic scope" value="Bacteria"/>
</dbReference>
<dbReference type="PIRSF" id="PIRSF005413">
    <property type="entry name" value="COX11"/>
    <property type="match status" value="1"/>
</dbReference>